<evidence type="ECO:0000256" key="3">
    <source>
        <dbReference type="ARBA" id="ARBA00022723"/>
    </source>
</evidence>
<evidence type="ECO:0000256" key="4">
    <source>
        <dbReference type="ARBA" id="ARBA00022982"/>
    </source>
</evidence>
<dbReference type="PANTHER" id="PTHR30176">
    <property type="entry name" value="FERREDOXIN-TYPE PROTEIN NAPH"/>
    <property type="match status" value="1"/>
</dbReference>
<feature type="domain" description="4Fe-4S ferredoxin-type" evidence="8">
    <location>
        <begin position="194"/>
        <end position="223"/>
    </location>
</feature>
<evidence type="ECO:0000313" key="10">
    <source>
        <dbReference type="Proteomes" id="UP000647235"/>
    </source>
</evidence>
<dbReference type="PANTHER" id="PTHR30176:SF3">
    <property type="entry name" value="FERREDOXIN-TYPE PROTEIN NAPH"/>
    <property type="match status" value="1"/>
</dbReference>
<name>A0ABR7EUJ2_9FIRM</name>
<dbReference type="Proteomes" id="UP000647235">
    <property type="component" value="Unassembled WGS sequence"/>
</dbReference>
<keyword evidence="10" id="KW-1185">Reference proteome</keyword>
<dbReference type="InterPro" id="IPR051684">
    <property type="entry name" value="Electron_Trans/Redox"/>
</dbReference>
<keyword evidence="7" id="KW-0472">Membrane</keyword>
<dbReference type="InterPro" id="IPR017896">
    <property type="entry name" value="4Fe4S_Fe-S-bd"/>
</dbReference>
<dbReference type="Pfam" id="PF13237">
    <property type="entry name" value="Fer4_10"/>
    <property type="match status" value="1"/>
</dbReference>
<reference evidence="9 10" key="1">
    <citation type="submission" date="2020-08" db="EMBL/GenBank/DDBJ databases">
        <title>Genome public.</title>
        <authorList>
            <person name="Liu C."/>
            <person name="Sun Q."/>
        </authorList>
    </citation>
    <scope>NUCLEOTIDE SEQUENCE [LARGE SCALE GENOMIC DNA]</scope>
    <source>
        <strain evidence="9 10">NSJ-36</strain>
    </source>
</reference>
<dbReference type="RefSeq" id="WP_186855741.1">
    <property type="nucleotide sequence ID" value="NZ_JACOOY010000007.1"/>
</dbReference>
<dbReference type="PROSITE" id="PS51379">
    <property type="entry name" value="4FE4S_FER_2"/>
    <property type="match status" value="1"/>
</dbReference>
<keyword evidence="7" id="KW-1133">Transmembrane helix</keyword>
<dbReference type="SUPFAM" id="SSF54862">
    <property type="entry name" value="4Fe-4S ferredoxins"/>
    <property type="match status" value="1"/>
</dbReference>
<dbReference type="EMBL" id="JACOOY010000007">
    <property type="protein sequence ID" value="MBC5665033.1"/>
    <property type="molecule type" value="Genomic_DNA"/>
</dbReference>
<keyword evidence="3" id="KW-0479">Metal-binding</keyword>
<accession>A0ABR7EUJ2</accession>
<protein>
    <submittedName>
        <fullName evidence="9">4Fe-4S binding protein</fullName>
    </submittedName>
</protein>
<feature type="transmembrane region" description="Helical" evidence="7">
    <location>
        <begin position="174"/>
        <end position="195"/>
    </location>
</feature>
<gene>
    <name evidence="9" type="ORF">H8S07_07040</name>
</gene>
<dbReference type="PROSITE" id="PS00198">
    <property type="entry name" value="4FE4S_FER_1"/>
    <property type="match status" value="1"/>
</dbReference>
<proteinExistence type="predicted"/>
<keyword evidence="1" id="KW-0813">Transport</keyword>
<keyword evidence="5" id="KW-0408">Iron</keyword>
<keyword evidence="2" id="KW-0004">4Fe-4S</keyword>
<dbReference type="InterPro" id="IPR017900">
    <property type="entry name" value="4Fe4S_Fe_S_CS"/>
</dbReference>
<dbReference type="Pfam" id="PF12801">
    <property type="entry name" value="Fer4_5"/>
    <property type="match status" value="2"/>
</dbReference>
<feature type="transmembrane region" description="Helical" evidence="7">
    <location>
        <begin position="12"/>
        <end position="36"/>
    </location>
</feature>
<evidence type="ECO:0000313" key="9">
    <source>
        <dbReference type="EMBL" id="MBC5665033.1"/>
    </source>
</evidence>
<evidence type="ECO:0000256" key="1">
    <source>
        <dbReference type="ARBA" id="ARBA00022448"/>
    </source>
</evidence>
<feature type="transmembrane region" description="Helical" evidence="7">
    <location>
        <begin position="151"/>
        <end position="169"/>
    </location>
</feature>
<evidence type="ECO:0000256" key="6">
    <source>
        <dbReference type="ARBA" id="ARBA00023014"/>
    </source>
</evidence>
<keyword evidence="4" id="KW-0249">Electron transport</keyword>
<evidence type="ECO:0000256" key="5">
    <source>
        <dbReference type="ARBA" id="ARBA00023004"/>
    </source>
</evidence>
<keyword evidence="7" id="KW-0812">Transmembrane</keyword>
<evidence type="ECO:0000259" key="8">
    <source>
        <dbReference type="PROSITE" id="PS51379"/>
    </source>
</evidence>
<keyword evidence="6" id="KW-0411">Iron-sulfur</keyword>
<evidence type="ECO:0000256" key="2">
    <source>
        <dbReference type="ARBA" id="ARBA00022485"/>
    </source>
</evidence>
<sequence length="261" mass="28898">MGNKKFGKQQILLLIRAAFFIFYPAIFVTAFTGARMLVEEIAAKETLKLDGFVETLIILCVITILFGRIFCGFFCAFGTLGDAVYWMSSRIQKKRKKRPFHVFAKAGDVLRYGKYIVLVAVLALAAAGYGSTVSMNSPLSAFSRLHALKPISSMIGLGLFILILIGMALEPRFFCRFCCPLGAIFSLLPVMPFSVVQRDREQCIKGCKACQMVCPASMELPSKEEGDNAMSGECFACGKCAERCPRRNAERPFPGKYLKSK</sequence>
<feature type="transmembrane region" description="Helical" evidence="7">
    <location>
        <begin position="56"/>
        <end position="88"/>
    </location>
</feature>
<comment type="caution">
    <text evidence="9">The sequence shown here is derived from an EMBL/GenBank/DDBJ whole genome shotgun (WGS) entry which is preliminary data.</text>
</comment>
<organism evidence="9 10">
    <name type="scientific">Dorea hominis</name>
    <dbReference type="NCBI Taxonomy" id="2763040"/>
    <lineage>
        <taxon>Bacteria</taxon>
        <taxon>Bacillati</taxon>
        <taxon>Bacillota</taxon>
        <taxon>Clostridia</taxon>
        <taxon>Lachnospirales</taxon>
        <taxon>Lachnospiraceae</taxon>
        <taxon>Dorea</taxon>
    </lineage>
</organism>
<evidence type="ECO:0000256" key="7">
    <source>
        <dbReference type="SAM" id="Phobius"/>
    </source>
</evidence>
<feature type="transmembrane region" description="Helical" evidence="7">
    <location>
        <begin position="109"/>
        <end position="131"/>
    </location>
</feature>